<dbReference type="EMBL" id="BAABJQ010000034">
    <property type="protein sequence ID" value="GAA5198585.1"/>
    <property type="molecule type" value="Genomic_DNA"/>
</dbReference>
<evidence type="ECO:0000313" key="2">
    <source>
        <dbReference type="EMBL" id="GAA5198585.1"/>
    </source>
</evidence>
<gene>
    <name evidence="2" type="ORF">GCM10023322_72260</name>
</gene>
<reference evidence="3" key="1">
    <citation type="journal article" date="2019" name="Int. J. Syst. Evol. Microbiol.">
        <title>The Global Catalogue of Microorganisms (GCM) 10K type strain sequencing project: providing services to taxonomists for standard genome sequencing and annotation.</title>
        <authorList>
            <consortium name="The Broad Institute Genomics Platform"/>
            <consortium name="The Broad Institute Genome Sequencing Center for Infectious Disease"/>
            <person name="Wu L."/>
            <person name="Ma J."/>
        </authorList>
    </citation>
    <scope>NUCLEOTIDE SEQUENCE [LARGE SCALE GENOMIC DNA]</scope>
    <source>
        <strain evidence="3">JCM 18304</strain>
    </source>
</reference>
<accession>A0ABP9SMM7</accession>
<feature type="region of interest" description="Disordered" evidence="1">
    <location>
        <begin position="1"/>
        <end position="82"/>
    </location>
</feature>
<keyword evidence="3" id="KW-1185">Reference proteome</keyword>
<evidence type="ECO:0000256" key="1">
    <source>
        <dbReference type="SAM" id="MobiDB-lite"/>
    </source>
</evidence>
<evidence type="ECO:0000313" key="3">
    <source>
        <dbReference type="Proteomes" id="UP001501570"/>
    </source>
</evidence>
<comment type="caution">
    <text evidence="2">The sequence shown here is derived from an EMBL/GenBank/DDBJ whole genome shotgun (WGS) entry which is preliminary data.</text>
</comment>
<feature type="compositionally biased region" description="Basic and acidic residues" evidence="1">
    <location>
        <begin position="36"/>
        <end position="47"/>
    </location>
</feature>
<organism evidence="2 3">
    <name type="scientific">Rugosimonospora acidiphila</name>
    <dbReference type="NCBI Taxonomy" id="556531"/>
    <lineage>
        <taxon>Bacteria</taxon>
        <taxon>Bacillati</taxon>
        <taxon>Actinomycetota</taxon>
        <taxon>Actinomycetes</taxon>
        <taxon>Micromonosporales</taxon>
        <taxon>Micromonosporaceae</taxon>
        <taxon>Rugosimonospora</taxon>
    </lineage>
</organism>
<sequence length="110" mass="11938">MQHHHRLVPQPERVLVQRGRDEPAGQVGLDAADVPVAEHHPGRRGDQQGDQNGGPAARQTPLAPVHTGAHGHPPGGRRGRGSRLVKPFLIMLGHVVSLVYDYCLKTVISY</sequence>
<name>A0ABP9SMM7_9ACTN</name>
<protein>
    <submittedName>
        <fullName evidence="2">Uncharacterized protein</fullName>
    </submittedName>
</protein>
<proteinExistence type="predicted"/>
<dbReference type="Proteomes" id="UP001501570">
    <property type="component" value="Unassembled WGS sequence"/>
</dbReference>